<organism evidence="2 3">
    <name type="scientific">Collybiopsis confluens</name>
    <dbReference type="NCBI Taxonomy" id="2823264"/>
    <lineage>
        <taxon>Eukaryota</taxon>
        <taxon>Fungi</taxon>
        <taxon>Dikarya</taxon>
        <taxon>Basidiomycota</taxon>
        <taxon>Agaricomycotina</taxon>
        <taxon>Agaricomycetes</taxon>
        <taxon>Agaricomycetidae</taxon>
        <taxon>Agaricales</taxon>
        <taxon>Marasmiineae</taxon>
        <taxon>Omphalotaceae</taxon>
        <taxon>Collybiopsis</taxon>
    </lineage>
</organism>
<accession>A0A8H5HLI0</accession>
<sequence length="178" mass="19662">MTISESSSNSDDWSLKQKFKTLSDPRIFSKVFQSNVNWILNFLVFVFGTVAAVGGYRSSSAVVTVCGVGAALGALLTFIFARRSSRDQQLDEARLRHLEMQLSNLEAQLELGSLGDFGLVGTGEKGEKVLSLPMLDSYFTRDDIGGRGPLIPGVDPSLAPRPDEARVLEWCFRDEYEY</sequence>
<keyword evidence="1" id="KW-1133">Transmembrane helix</keyword>
<gene>
    <name evidence="2" type="ORF">D9757_006748</name>
</gene>
<reference evidence="2 3" key="1">
    <citation type="journal article" date="2020" name="ISME J.">
        <title>Uncovering the hidden diversity of litter-decomposition mechanisms in mushroom-forming fungi.</title>
        <authorList>
            <person name="Floudas D."/>
            <person name="Bentzer J."/>
            <person name="Ahren D."/>
            <person name="Johansson T."/>
            <person name="Persson P."/>
            <person name="Tunlid A."/>
        </authorList>
    </citation>
    <scope>NUCLEOTIDE SEQUENCE [LARGE SCALE GENOMIC DNA]</scope>
    <source>
        <strain evidence="2 3">CBS 406.79</strain>
    </source>
</reference>
<protein>
    <submittedName>
        <fullName evidence="2">Uncharacterized protein</fullName>
    </submittedName>
</protein>
<feature type="transmembrane region" description="Helical" evidence="1">
    <location>
        <begin position="36"/>
        <end position="56"/>
    </location>
</feature>
<dbReference type="Proteomes" id="UP000518752">
    <property type="component" value="Unassembled WGS sequence"/>
</dbReference>
<dbReference type="EMBL" id="JAACJN010000039">
    <property type="protein sequence ID" value="KAF5385558.1"/>
    <property type="molecule type" value="Genomic_DNA"/>
</dbReference>
<keyword evidence="1" id="KW-0812">Transmembrane</keyword>
<evidence type="ECO:0000313" key="2">
    <source>
        <dbReference type="EMBL" id="KAF5385558.1"/>
    </source>
</evidence>
<dbReference type="OrthoDB" id="3097828at2759"/>
<proteinExistence type="predicted"/>
<feature type="transmembrane region" description="Helical" evidence="1">
    <location>
        <begin position="62"/>
        <end position="81"/>
    </location>
</feature>
<evidence type="ECO:0000313" key="3">
    <source>
        <dbReference type="Proteomes" id="UP000518752"/>
    </source>
</evidence>
<evidence type="ECO:0000256" key="1">
    <source>
        <dbReference type="SAM" id="Phobius"/>
    </source>
</evidence>
<keyword evidence="3" id="KW-1185">Reference proteome</keyword>
<keyword evidence="1" id="KW-0472">Membrane</keyword>
<comment type="caution">
    <text evidence="2">The sequence shown here is derived from an EMBL/GenBank/DDBJ whole genome shotgun (WGS) entry which is preliminary data.</text>
</comment>
<name>A0A8H5HLI0_9AGAR</name>
<dbReference type="AlphaFoldDB" id="A0A8H5HLI0"/>